<sequence>MTRRITNTLTYFSENQDGVSTTRMVLQPSTFNFREQFRDAMAHQLLHSTRYRIPWVEQMGNTEVLDSEGVININNRTSSEERIELMQNILNYQNNQEISLLLIRNSSLQVRTYLHDLLIRSSNDLNISEEDLYRIGNIFLYTRSNLDIDELVIRDFIQNMRKSMVVYNNNN</sequence>
<organism evidence="1">
    <name type="scientific">Phytophthora infestans</name>
    <name type="common">Potato late blight agent</name>
    <name type="synonym">Botrytis infestans</name>
    <dbReference type="NCBI Taxonomy" id="4787"/>
    <lineage>
        <taxon>Eukaryota</taxon>
        <taxon>Sar</taxon>
        <taxon>Stramenopiles</taxon>
        <taxon>Oomycota</taxon>
        <taxon>Peronosporomycetes</taxon>
        <taxon>Peronosporales</taxon>
        <taxon>Peronosporaceae</taxon>
        <taxon>Phytophthora</taxon>
    </lineage>
</organism>
<evidence type="ECO:0000313" key="3">
    <source>
        <dbReference type="EMBL" id="ADZ32063.1"/>
    </source>
</evidence>
<evidence type="ECO:0000313" key="6">
    <source>
        <dbReference type="EMBL" id="ADZ32200.1"/>
    </source>
</evidence>
<evidence type="ECO:0000313" key="8">
    <source>
        <dbReference type="EMBL" id="ADZ32284.1"/>
    </source>
</evidence>
<dbReference type="EMBL" id="MH286885">
    <property type="protein sequence ID" value="QBM09766.1"/>
    <property type="molecule type" value="Genomic_DNA"/>
</dbReference>
<reference evidence="11" key="3">
    <citation type="submission" date="2018-05" db="EMBL/GenBank/DDBJ databases">
        <title>Complete mitochondrial genome sequences of Phytophthora infestans isolates from South Korea.</title>
        <authorList>
            <person name="Cho K.-S."/>
            <person name="Choi J.-G."/>
            <person name="Cho J.-H."/>
            <person name="Im J.-S."/>
            <person name="Park Y.-E."/>
            <person name="Jang D.-C."/>
            <person name="Jin Y.-I."/>
            <person name="Hong S.-Y."/>
            <person name="Nam J.-H."/>
        </authorList>
    </citation>
    <scope>NUCLEOTIDE SEQUENCE</scope>
</reference>
<evidence type="ECO:0000313" key="1">
    <source>
        <dbReference type="EMBL" id="AAW67070.1"/>
    </source>
</evidence>
<evidence type="ECO:0000313" key="10">
    <source>
        <dbReference type="EMBL" id="ADZ32340.1"/>
    </source>
</evidence>
<gene>
    <name evidence="1" type="primary">orf171</name>
    <name evidence="11" type="synonym">orf170</name>
</gene>
<reference evidence="2" key="2">
    <citation type="submission" date="2010-07" db="EMBL/GenBank/DDBJ databases">
        <title>Study of mitochondrial genome differences in a world population of Phytophthora infestans.</title>
        <authorList>
            <person name="Coffey M.D."/>
            <person name="Zhang Y.H."/>
            <person name="Martin F.N."/>
        </authorList>
    </citation>
    <scope>NUCLEOTIDE SEQUENCE</scope>
    <source>
        <strain evidence="9">P10109</strain>
        <strain evidence="5">P10122</strain>
        <strain evidence="7">P10353</strain>
        <strain evidence="8">P10354</strain>
        <strain evidence="2">P12021</strain>
        <strain evidence="4">P12102</strain>
        <strain evidence="3">P7629</strain>
        <strain evidence="10">P9175</strain>
        <strain evidence="6">P9464</strain>
    </source>
</reference>
<protein>
    <submittedName>
        <fullName evidence="2">ORF170</fullName>
    </submittedName>
    <submittedName>
        <fullName evidence="1">ORF171</fullName>
    </submittedName>
</protein>
<dbReference type="EMBL" id="HM627783">
    <property type="protein sequence ID" value="ADZ32039.1"/>
    <property type="molecule type" value="Genomic_DNA"/>
</dbReference>
<evidence type="ECO:0000313" key="7">
    <source>
        <dbReference type="EMBL" id="ADZ32252.1"/>
    </source>
</evidence>
<evidence type="ECO:0000313" key="2">
    <source>
        <dbReference type="EMBL" id="ADZ32039.1"/>
    </source>
</evidence>
<dbReference type="AlphaFoldDB" id="Q52V91"/>
<dbReference type="EMBL" id="HM627787">
    <property type="protein sequence ID" value="ADZ32071.1"/>
    <property type="molecule type" value="Genomic_DNA"/>
</dbReference>
<evidence type="ECO:0000313" key="9">
    <source>
        <dbReference type="EMBL" id="ADZ32292.1"/>
    </source>
</evidence>
<accession>Q52V91</accession>
<name>Q52V91_PHYIN</name>
<dbReference type="EMBL" id="HM627790">
    <property type="protein sequence ID" value="ADZ32095.1"/>
    <property type="molecule type" value="Genomic_DNA"/>
</dbReference>
<geneLocation type="mitochondrion" evidence="1"/>
<evidence type="ECO:0000313" key="4">
    <source>
        <dbReference type="EMBL" id="ADZ32071.1"/>
    </source>
</evidence>
<dbReference type="EMBL" id="HM627804">
    <property type="protein sequence ID" value="ADZ32200.1"/>
    <property type="molecule type" value="Genomic_DNA"/>
</dbReference>
<dbReference type="EMBL" id="HM627835">
    <property type="protein sequence ID" value="ADZ32252.1"/>
    <property type="molecule type" value="Genomic_DNA"/>
</dbReference>
<keyword evidence="1" id="KW-0496">Mitochondrion</keyword>
<proteinExistence type="predicted"/>
<evidence type="ECO:0000313" key="11">
    <source>
        <dbReference type="EMBL" id="QBM09766.1"/>
    </source>
</evidence>
<reference evidence="1" key="1">
    <citation type="journal article" date="2006" name="Curr. Genet.">
        <title>Mitochondrial genome sequences and molecular evolution of the Irish potato famine pathogen, Phytophthora infestans.</title>
        <authorList>
            <person name="Avila-Adame C."/>
            <person name="Gomez-Alpizar L."/>
            <person name="Zismann V."/>
            <person name="Jones K.M."/>
            <person name="Buell C.R."/>
            <person name="Ristaino J.B."/>
        </authorList>
    </citation>
    <scope>NUCLEOTIDE SEQUENCE</scope>
    <source>
        <strain evidence="1">94-52</strain>
    </source>
</reference>
<dbReference type="EMBL" id="HM627786">
    <property type="protein sequence ID" value="ADZ32063.1"/>
    <property type="molecule type" value="Genomic_DNA"/>
</dbReference>
<dbReference type="EMBL" id="HM627846">
    <property type="protein sequence ID" value="ADZ32340.1"/>
    <property type="molecule type" value="Genomic_DNA"/>
</dbReference>
<dbReference type="EMBL" id="AY898628">
    <property type="protein sequence ID" value="AAW67070.1"/>
    <property type="molecule type" value="Genomic_DNA"/>
</dbReference>
<dbReference type="EMBL" id="HM627840">
    <property type="protein sequence ID" value="ADZ32292.1"/>
    <property type="molecule type" value="Genomic_DNA"/>
</dbReference>
<dbReference type="EMBL" id="HM627839">
    <property type="protein sequence ID" value="ADZ32284.1"/>
    <property type="molecule type" value="Genomic_DNA"/>
</dbReference>
<evidence type="ECO:0000313" key="5">
    <source>
        <dbReference type="EMBL" id="ADZ32095.1"/>
    </source>
</evidence>